<reference evidence="2 3" key="1">
    <citation type="journal article" date="2009" name="Genome Res.">
        <title>Comparative genomics of protoploid Saccharomycetaceae.</title>
        <authorList>
            <consortium name="The Genolevures Consortium"/>
            <person name="Souciet J.-L."/>
            <person name="Dujon B."/>
            <person name="Gaillardin C."/>
            <person name="Johnston M."/>
            <person name="Baret P.V."/>
            <person name="Cliften P."/>
            <person name="Sherman D.J."/>
            <person name="Weissenbach J."/>
            <person name="Westhof E."/>
            <person name="Wincker P."/>
            <person name="Jubin C."/>
            <person name="Poulain J."/>
            <person name="Barbe V."/>
            <person name="Segurens B."/>
            <person name="Artiguenave F."/>
            <person name="Anthouard V."/>
            <person name="Vacherie B."/>
            <person name="Val M.-E."/>
            <person name="Fulton R.S."/>
            <person name="Minx P."/>
            <person name="Wilson R."/>
            <person name="Durrens P."/>
            <person name="Jean G."/>
            <person name="Marck C."/>
            <person name="Martin T."/>
            <person name="Nikolski M."/>
            <person name="Rolland T."/>
            <person name="Seret M.-L."/>
            <person name="Casaregola S."/>
            <person name="Despons L."/>
            <person name="Fairhead C."/>
            <person name="Fischer G."/>
            <person name="Lafontaine I."/>
            <person name="Leh V."/>
            <person name="Lemaire M."/>
            <person name="de Montigny J."/>
            <person name="Neuveglise C."/>
            <person name="Thierry A."/>
            <person name="Blanc-Lenfle I."/>
            <person name="Bleykasten C."/>
            <person name="Diffels J."/>
            <person name="Fritsch E."/>
            <person name="Frangeul L."/>
            <person name="Goeffon A."/>
            <person name="Jauniaux N."/>
            <person name="Kachouri-Lafond R."/>
            <person name="Payen C."/>
            <person name="Potier S."/>
            <person name="Pribylova L."/>
            <person name="Ozanne C."/>
            <person name="Richard G.-F."/>
            <person name="Sacerdot C."/>
            <person name="Straub M.-L."/>
            <person name="Talla E."/>
        </authorList>
    </citation>
    <scope>NUCLEOTIDE SEQUENCE [LARGE SCALE GENOMIC DNA]</scope>
    <source>
        <strain evidence="3">ATCC 56472 / CBS 6340 / NRRL Y-8284</strain>
    </source>
</reference>
<dbReference type="GO" id="GO:0005829">
    <property type="term" value="C:cytosol"/>
    <property type="evidence" value="ECO:0007669"/>
    <property type="project" value="TreeGrafter"/>
</dbReference>
<evidence type="ECO:0000313" key="3">
    <source>
        <dbReference type="Proteomes" id="UP000002036"/>
    </source>
</evidence>
<gene>
    <name evidence="2" type="ordered locus">KLTH0H10560g</name>
</gene>
<dbReference type="PANTHER" id="PTHR14614:SF156">
    <property type="entry name" value="PROTEIN-LYSINE N-METHYLTRANSFERASE EFM2"/>
    <property type="match status" value="1"/>
</dbReference>
<dbReference type="GeneID" id="8294661"/>
<dbReference type="InParanoid" id="C5E357"/>
<dbReference type="FunCoup" id="C5E357">
    <property type="interactions" value="149"/>
</dbReference>
<protein>
    <submittedName>
        <fullName evidence="2">KLTH0H10560p</fullName>
    </submittedName>
</protein>
<dbReference type="SUPFAM" id="SSF53335">
    <property type="entry name" value="S-adenosyl-L-methionine-dependent methyltransferases"/>
    <property type="match status" value="1"/>
</dbReference>
<keyword evidence="1" id="KW-0808">Transferase</keyword>
<sequence>MFDPLDFLSGSEKPSACAGNQMRSISSDTLVTVIQPQESAYNDRDLEEEVDAPIGVIDLPHVAIAPPSVVLTALLLLRPSINVNFSERDDTIDRSVESVCREKDITVSQIEAFASWCSGFGMSVLDTPAKICARVPGLASTADGKDLLMYYTMVLSKYEKMQTADQVNERILKEASMRISEKCGRTAQPAMNRIFKIGGLRTGVKLHEPALTSDNLGLKTWGASLVLARKLCENFSKFERQRDLRILELGAGTGLVGISLVLKMLESNSGHNCSMHLTDLPEIVTNLKENVKINCCNSRSDLKVYADVLDWTNPDSFEKTYGAHKFDVLLIADPVYSPQHPQWIVDMISKFLSPRGVLYLEVPIRQKYHDERQHLWGLIRDASLQVIKEELDEGVDDWGKVSYLYKKIVPVNANQSD</sequence>
<dbReference type="eggNOG" id="KOG2793">
    <property type="taxonomic scope" value="Eukaryota"/>
</dbReference>
<dbReference type="OMA" id="DDFGEMK"/>
<dbReference type="CDD" id="cd02440">
    <property type="entry name" value="AdoMet_MTases"/>
    <property type="match status" value="1"/>
</dbReference>
<dbReference type="Gene3D" id="3.40.50.150">
    <property type="entry name" value="Vaccinia Virus protein VP39"/>
    <property type="match status" value="1"/>
</dbReference>
<dbReference type="STRING" id="559295.C5E357"/>
<organism evidence="2 3">
    <name type="scientific">Lachancea thermotolerans (strain ATCC 56472 / CBS 6340 / NRRL Y-8284)</name>
    <name type="common">Yeast</name>
    <name type="synonym">Kluyveromyces thermotolerans</name>
    <dbReference type="NCBI Taxonomy" id="559295"/>
    <lineage>
        <taxon>Eukaryota</taxon>
        <taxon>Fungi</taxon>
        <taxon>Dikarya</taxon>
        <taxon>Ascomycota</taxon>
        <taxon>Saccharomycotina</taxon>
        <taxon>Saccharomycetes</taxon>
        <taxon>Saccharomycetales</taxon>
        <taxon>Saccharomycetaceae</taxon>
        <taxon>Lachancea</taxon>
    </lineage>
</organism>
<name>C5E357_LACTC</name>
<dbReference type="Proteomes" id="UP000002036">
    <property type="component" value="Chromosome H"/>
</dbReference>
<dbReference type="GO" id="GO:0008757">
    <property type="term" value="F:S-adenosylmethionine-dependent methyltransferase activity"/>
    <property type="evidence" value="ECO:0007669"/>
    <property type="project" value="UniProtKB-ARBA"/>
</dbReference>
<dbReference type="OrthoDB" id="433955at2759"/>
<dbReference type="HOGENOM" id="CLU_049351_1_0_1"/>
<dbReference type="RefSeq" id="XP_002556330.1">
    <property type="nucleotide sequence ID" value="XM_002556284.1"/>
</dbReference>
<evidence type="ECO:0000313" key="2">
    <source>
        <dbReference type="EMBL" id="CAR30468.1"/>
    </source>
</evidence>
<dbReference type="PANTHER" id="PTHR14614">
    <property type="entry name" value="HEPATOCELLULAR CARCINOMA-ASSOCIATED ANTIGEN"/>
    <property type="match status" value="1"/>
</dbReference>
<proteinExistence type="predicted"/>
<keyword evidence="3" id="KW-1185">Reference proteome</keyword>
<dbReference type="KEGG" id="lth:KLTH0H10560g"/>
<dbReference type="InterPro" id="IPR019410">
    <property type="entry name" value="Methyltransf_16"/>
</dbReference>
<evidence type="ECO:0000256" key="1">
    <source>
        <dbReference type="ARBA" id="ARBA00022679"/>
    </source>
</evidence>
<dbReference type="Pfam" id="PF10294">
    <property type="entry name" value="Methyltransf_16"/>
    <property type="match status" value="1"/>
</dbReference>
<dbReference type="AlphaFoldDB" id="C5E357"/>
<accession>C5E357</accession>
<dbReference type="EMBL" id="CU928180">
    <property type="protein sequence ID" value="CAR30468.1"/>
    <property type="molecule type" value="Genomic_DNA"/>
</dbReference>
<dbReference type="InterPro" id="IPR029063">
    <property type="entry name" value="SAM-dependent_MTases_sf"/>
</dbReference>